<comment type="caution">
    <text evidence="1">The sequence shown here is derived from an EMBL/GenBank/DDBJ whole genome shotgun (WGS) entry which is preliminary data.</text>
</comment>
<accession>A0AAP2Z7B1</accession>
<dbReference type="RefSeq" id="WP_342808397.1">
    <property type="nucleotide sequence ID" value="NZ_JAOPJZ010000005.1"/>
</dbReference>
<sequence length="180" mass="20272">MSKRDDDSVGLRARTPAVKEAWKRTNQDMDAIADERREDGWEVITMPAVHTSAVGREDGEDDYYGLVHVIPDNHADAFSEAFDPDTFTRWEAYRNDVDGFVFLVTELMDPDSKTAILVAGQYNMQLAKGMVTTAIKTDDLYSHFRTINGTELGSVRYEEIDPFIPNVEGFIERFGIGPDA</sequence>
<dbReference type="Pfam" id="PF24373">
    <property type="entry name" value="DUF7529"/>
    <property type="match status" value="1"/>
</dbReference>
<dbReference type="EMBL" id="JAOPJZ010000005">
    <property type="protein sequence ID" value="MCU4752054.1"/>
    <property type="molecule type" value="Genomic_DNA"/>
</dbReference>
<dbReference type="AlphaFoldDB" id="A0AAP2Z7B1"/>
<proteinExistence type="predicted"/>
<dbReference type="Proteomes" id="UP001321047">
    <property type="component" value="Unassembled WGS sequence"/>
</dbReference>
<dbReference type="InterPro" id="IPR055951">
    <property type="entry name" value="DUF7529"/>
</dbReference>
<reference evidence="1 2" key="1">
    <citation type="submission" date="2022-09" db="EMBL/GenBank/DDBJ databases">
        <title>Enrichment on poylsaccharides allowed isolation of novel metabolic and taxonomic groups of Haloarchaea.</title>
        <authorList>
            <person name="Sorokin D.Y."/>
            <person name="Elcheninov A.G."/>
            <person name="Khizhniak T.V."/>
            <person name="Kolganova T.V."/>
            <person name="Kublanov I.V."/>
        </authorList>
    </citation>
    <scope>NUCLEOTIDE SEQUENCE [LARGE SCALE GENOMIC DNA]</scope>
    <source>
        <strain evidence="1 2">AArc-curdl1</strain>
    </source>
</reference>
<keyword evidence="2" id="KW-1185">Reference proteome</keyword>
<organism evidence="1 2">
    <name type="scientific">Natronosalvus hydrolyticus</name>
    <dbReference type="NCBI Taxonomy" id="2979988"/>
    <lineage>
        <taxon>Archaea</taxon>
        <taxon>Methanobacteriati</taxon>
        <taxon>Methanobacteriota</taxon>
        <taxon>Stenosarchaea group</taxon>
        <taxon>Halobacteria</taxon>
        <taxon>Halobacteriales</taxon>
        <taxon>Natrialbaceae</taxon>
        <taxon>Natronosalvus</taxon>
    </lineage>
</organism>
<evidence type="ECO:0000313" key="1">
    <source>
        <dbReference type="EMBL" id="MCU4752054.1"/>
    </source>
</evidence>
<protein>
    <submittedName>
        <fullName evidence="1">Uncharacterized protein</fullName>
    </submittedName>
</protein>
<evidence type="ECO:0000313" key="2">
    <source>
        <dbReference type="Proteomes" id="UP001321047"/>
    </source>
</evidence>
<name>A0AAP2Z7B1_9EURY</name>
<gene>
    <name evidence="1" type="ORF">OB919_08660</name>
</gene>